<dbReference type="Pfam" id="PF13456">
    <property type="entry name" value="RVT_3"/>
    <property type="match status" value="1"/>
</dbReference>
<keyword evidence="3" id="KW-0548">Nucleotidyltransferase</keyword>
<feature type="region of interest" description="Disordered" evidence="1">
    <location>
        <begin position="98"/>
        <end position="122"/>
    </location>
</feature>
<dbReference type="Gene3D" id="3.30.420.10">
    <property type="entry name" value="Ribonuclease H-like superfamily/Ribonuclease H"/>
    <property type="match status" value="1"/>
</dbReference>
<sequence length="804" mass="89571">MSAVSHGAQLLEIEGDSHLVVAQVKGSYACRNQRLRQLRNRVRHALRSIPAHTLRHIDRKANAHADRLANRALDLQRTVTECGEHQGTMDNCFQPVLPEQEGPHPVARAPSSVAAPAGTSDEDEDIVAEIAARDGGEIFPTLPLGPDSAPARHPRLRLRQLHDSEHDAASTALQAFAETMAAKIVDADSWESGEGYIGAIPDGVREVLRPYSITPPVISTLRPRQHSRRPPRVTRTQREHRLDEALDDLAAVQRATPTDQRAVRKARRRVGRVRTSMATQELRQAFAKDEAKCVERILKGASAETAAEEHPDVCPIGRDELHRHFTGINSAPAPFHYDAPQGHEFRAALDNLPTPTEETDAFTDELTLDEVEDQLSHVAKTSSPGHDGVGYDIYRRFAPQLTPLLHAAYQFCWLHRRVPALWKVGIVRLIHKKADPTQPANWRPICLQPAIYKLYSGLLARRLSRWLERNQRLPMAQKGFRAFNGCHEHNLVATTLLDQTRRLHRRLYQVWYDLRNAFGSLPQLLMWRVLRHLGVDTRFVERCEDIYAGSAFVVANAADGPTDPVRQEVGVYQGCPLSPLLFIAALVPLVRRLEQLDGVGVPLAEGVRPCVTAYADDIKVFSDSAAGIRKCHGVVARFLAWTGLRANAAKCASLAVTTNARGNPARDESVQLELHGDAITPLSLQGSYRYLGVGDGFDHVRHRLQLEPKLQQIKREAVALMQSGLAPWQVVKALKTYVYPKVEYALRHLRPLQSQLQGFDRAVSRGLRHLLRLLQSATSEIFYTPTSAGGLGLQPLVEMHQALQ</sequence>
<feature type="non-terminal residue" evidence="3">
    <location>
        <position position="804"/>
    </location>
</feature>
<dbReference type="InterPro" id="IPR043502">
    <property type="entry name" value="DNA/RNA_pol_sf"/>
</dbReference>
<dbReference type="AlphaFoldDB" id="A0A225V463"/>
<dbReference type="PROSITE" id="PS50878">
    <property type="entry name" value="RT_POL"/>
    <property type="match status" value="1"/>
</dbReference>
<comment type="caution">
    <text evidence="3">The sequence shown here is derived from an EMBL/GenBank/DDBJ whole genome shotgun (WGS) entry which is preliminary data.</text>
</comment>
<dbReference type="EMBL" id="NBNE01007403">
    <property type="protein sequence ID" value="OWZ00696.1"/>
    <property type="molecule type" value="Genomic_DNA"/>
</dbReference>
<evidence type="ECO:0000313" key="4">
    <source>
        <dbReference type="Proteomes" id="UP000198211"/>
    </source>
</evidence>
<dbReference type="SUPFAM" id="SSF53098">
    <property type="entry name" value="Ribonuclease H-like"/>
    <property type="match status" value="1"/>
</dbReference>
<dbReference type="STRING" id="4795.A0A225V463"/>
<keyword evidence="3" id="KW-0695">RNA-directed DNA polymerase</keyword>
<dbReference type="InterPro" id="IPR000477">
    <property type="entry name" value="RT_dom"/>
</dbReference>
<protein>
    <submittedName>
        <fullName evidence="3">Reverse transcriptase</fullName>
    </submittedName>
</protein>
<dbReference type="GO" id="GO:0003964">
    <property type="term" value="F:RNA-directed DNA polymerase activity"/>
    <property type="evidence" value="ECO:0007669"/>
    <property type="project" value="UniProtKB-KW"/>
</dbReference>
<proteinExistence type="predicted"/>
<feature type="compositionally biased region" description="Low complexity" evidence="1">
    <location>
        <begin position="103"/>
        <end position="117"/>
    </location>
</feature>
<dbReference type="InterPro" id="IPR036397">
    <property type="entry name" value="RNaseH_sf"/>
</dbReference>
<gene>
    <name evidence="3" type="ORF">PHMEG_00028057</name>
</gene>
<dbReference type="Pfam" id="PF00078">
    <property type="entry name" value="RVT_1"/>
    <property type="match status" value="1"/>
</dbReference>
<dbReference type="GO" id="GO:0003676">
    <property type="term" value="F:nucleic acid binding"/>
    <property type="evidence" value="ECO:0007669"/>
    <property type="project" value="InterPro"/>
</dbReference>
<evidence type="ECO:0000259" key="2">
    <source>
        <dbReference type="PROSITE" id="PS50878"/>
    </source>
</evidence>
<name>A0A225V463_9STRA</name>
<evidence type="ECO:0000256" key="1">
    <source>
        <dbReference type="SAM" id="MobiDB-lite"/>
    </source>
</evidence>
<dbReference type="OrthoDB" id="162716at2759"/>
<dbReference type="SUPFAM" id="SSF56672">
    <property type="entry name" value="DNA/RNA polymerases"/>
    <property type="match status" value="1"/>
</dbReference>
<keyword evidence="4" id="KW-1185">Reference proteome</keyword>
<dbReference type="GO" id="GO:0004523">
    <property type="term" value="F:RNA-DNA hybrid ribonuclease activity"/>
    <property type="evidence" value="ECO:0007669"/>
    <property type="project" value="InterPro"/>
</dbReference>
<dbReference type="InterPro" id="IPR002156">
    <property type="entry name" value="RNaseH_domain"/>
</dbReference>
<keyword evidence="3" id="KW-0808">Transferase</keyword>
<dbReference type="Proteomes" id="UP000198211">
    <property type="component" value="Unassembled WGS sequence"/>
</dbReference>
<accession>A0A225V463</accession>
<dbReference type="InterPro" id="IPR012337">
    <property type="entry name" value="RNaseH-like_sf"/>
</dbReference>
<reference evidence="4" key="1">
    <citation type="submission" date="2017-03" db="EMBL/GenBank/DDBJ databases">
        <title>Phytopthora megakarya and P. palmivora, two closely related causual agents of cacao black pod achieved similar genome size and gene model numbers by different mechanisms.</title>
        <authorList>
            <person name="Ali S."/>
            <person name="Shao J."/>
            <person name="Larry D.J."/>
            <person name="Kronmiller B."/>
            <person name="Shen D."/>
            <person name="Strem M.D."/>
            <person name="Melnick R.L."/>
            <person name="Guiltinan M.J."/>
            <person name="Tyler B.M."/>
            <person name="Meinhardt L.W."/>
            <person name="Bailey B.A."/>
        </authorList>
    </citation>
    <scope>NUCLEOTIDE SEQUENCE [LARGE SCALE GENOMIC DNA]</scope>
    <source>
        <strain evidence="4">zdho120</strain>
    </source>
</reference>
<dbReference type="CDD" id="cd01650">
    <property type="entry name" value="RT_nLTR_like"/>
    <property type="match status" value="1"/>
</dbReference>
<evidence type="ECO:0000313" key="3">
    <source>
        <dbReference type="EMBL" id="OWZ00696.1"/>
    </source>
</evidence>
<feature type="domain" description="Reverse transcriptase" evidence="2">
    <location>
        <begin position="411"/>
        <end position="695"/>
    </location>
</feature>
<organism evidence="3 4">
    <name type="scientific">Phytophthora megakarya</name>
    <dbReference type="NCBI Taxonomy" id="4795"/>
    <lineage>
        <taxon>Eukaryota</taxon>
        <taxon>Sar</taxon>
        <taxon>Stramenopiles</taxon>
        <taxon>Oomycota</taxon>
        <taxon>Peronosporomycetes</taxon>
        <taxon>Peronosporales</taxon>
        <taxon>Peronosporaceae</taxon>
        <taxon>Phytophthora</taxon>
    </lineage>
</organism>
<dbReference type="PANTHER" id="PTHR35450:SF2">
    <property type="entry name" value="REVERSE TRANSCRIPTASE DOMAIN-CONTAINING PROTEIN"/>
    <property type="match status" value="1"/>
</dbReference>
<dbReference type="PANTHER" id="PTHR35450">
    <property type="entry name" value="REVERSE TRANSCRIPTASE DOMAIN-CONTAINING PROTEIN"/>
    <property type="match status" value="1"/>
</dbReference>